<dbReference type="Gene3D" id="3.10.350.10">
    <property type="entry name" value="LysM domain"/>
    <property type="match status" value="1"/>
</dbReference>
<dbReference type="SMART" id="SM00257">
    <property type="entry name" value="LysM"/>
    <property type="match status" value="1"/>
</dbReference>
<reference evidence="3 4" key="1">
    <citation type="journal article" date="2014" name="Environ. Microbiol.">
        <title>Genomic signatures of obligate host dependence in the luminous bacterial symbiont of a vertebrate.</title>
        <authorList>
            <person name="Hendry T.A."/>
            <person name="de Wet J.R."/>
            <person name="Dunlap P.V."/>
        </authorList>
    </citation>
    <scope>NUCLEOTIDE SEQUENCE [LARGE SCALE GENOMIC DNA]</scope>
    <source>
        <strain evidence="3 4">Akat1</strain>
    </source>
</reference>
<sequence length="393" mass="44900">MRILCNFFLFFLTGCQLTQSPKTFFSLPTDIAEKKAEKKLRINQSQVEIQENSILSTPQSQEDAWKRIAMQLKMEIPNHETIERYRNWYIKNPNHLNTVSKRAEPFLYLIIDKIEQRNMPLELALLPVIESSFDTLAYSQEKASGLWQFLSNTGKSYGLEQNFWYDGRLDVAASTDAALDYLTHLNKRFNGNWKQAIAAYNSGGGRISSAIRKNNRLGKPIDFLSLDLPKETTSYVQKLLALADIISNSEKYGIKIPAVANKPVVKLVNPKIQLDLTVAAKYAGISIQKLQKLNPAYNQYITAPDGPYQLLLPIDSIQSFNDNIKKHQGKGIKVICYQVKAGDSLILLAKKYKTTTKLIQRTNNLSNNKIFINQYLLIPSFSKNQHKYIKHYQ</sequence>
<dbReference type="InterPro" id="IPR023346">
    <property type="entry name" value="Lysozyme-like_dom_sf"/>
</dbReference>
<dbReference type="PANTHER" id="PTHR37423:SF2">
    <property type="entry name" value="MEMBRANE-BOUND LYTIC MUREIN TRANSGLYCOSYLASE C"/>
    <property type="match status" value="1"/>
</dbReference>
<dbReference type="PROSITE" id="PS51257">
    <property type="entry name" value="PROKAR_LIPOPROTEIN"/>
    <property type="match status" value="1"/>
</dbReference>
<dbReference type="InterPro" id="IPR008258">
    <property type="entry name" value="Transglycosylase_SLT_dom_1"/>
</dbReference>
<dbReference type="PANTHER" id="PTHR37423">
    <property type="entry name" value="SOLUBLE LYTIC MUREIN TRANSGLYCOSYLASE-RELATED"/>
    <property type="match status" value="1"/>
</dbReference>
<comment type="caution">
    <text evidence="3">The sequence shown here is derived from an EMBL/GenBank/DDBJ whole genome shotgun (WGS) entry which is preliminary data.</text>
</comment>
<keyword evidence="4" id="KW-1185">Reference proteome</keyword>
<proteinExistence type="inferred from homology"/>
<name>S3DHY8_9GAMM</name>
<comment type="similarity">
    <text evidence="1">Belongs to the transglycosylase Slt family.</text>
</comment>
<protein>
    <submittedName>
        <fullName evidence="3">LysM protein</fullName>
    </submittedName>
</protein>
<evidence type="ECO:0000313" key="4">
    <source>
        <dbReference type="Proteomes" id="UP000053688"/>
    </source>
</evidence>
<dbReference type="SUPFAM" id="SSF54106">
    <property type="entry name" value="LysM domain"/>
    <property type="match status" value="1"/>
</dbReference>
<dbReference type="SUPFAM" id="SSF53955">
    <property type="entry name" value="Lysozyme-like"/>
    <property type="match status" value="1"/>
</dbReference>
<dbReference type="CDD" id="cd00118">
    <property type="entry name" value="LysM"/>
    <property type="match status" value="1"/>
</dbReference>
<gene>
    <name evidence="3" type="ORF">O1U_0585</name>
</gene>
<dbReference type="Pfam" id="PF01464">
    <property type="entry name" value="SLT"/>
    <property type="match status" value="1"/>
</dbReference>
<dbReference type="eggNOG" id="COG0741">
    <property type="taxonomic scope" value="Bacteria"/>
</dbReference>
<dbReference type="AlphaFoldDB" id="S3DHY8"/>
<dbReference type="Pfam" id="PF01476">
    <property type="entry name" value="LysM"/>
    <property type="match status" value="1"/>
</dbReference>
<organism evidence="3 4">
    <name type="scientific">Candidatus Photodesmus katoptron Akat1</name>
    <dbReference type="NCBI Taxonomy" id="1236703"/>
    <lineage>
        <taxon>Bacteria</taxon>
        <taxon>Pseudomonadati</taxon>
        <taxon>Pseudomonadota</taxon>
        <taxon>Gammaproteobacteria</taxon>
        <taxon>Vibrionales</taxon>
        <taxon>Vibrionaceae</taxon>
        <taxon>Candidatus Photodesmus</taxon>
    </lineage>
</organism>
<dbReference type="InterPro" id="IPR036779">
    <property type="entry name" value="LysM_dom_sf"/>
</dbReference>
<dbReference type="eggNOG" id="COG1388">
    <property type="taxonomic scope" value="Bacteria"/>
</dbReference>
<feature type="domain" description="LysM" evidence="2">
    <location>
        <begin position="335"/>
        <end position="378"/>
    </location>
</feature>
<accession>S3DHY8</accession>
<dbReference type="Proteomes" id="UP000053688">
    <property type="component" value="Unassembled WGS sequence"/>
</dbReference>
<dbReference type="InterPro" id="IPR018392">
    <property type="entry name" value="LysM"/>
</dbReference>
<evidence type="ECO:0000313" key="3">
    <source>
        <dbReference type="EMBL" id="EPE37285.1"/>
    </source>
</evidence>
<dbReference type="PROSITE" id="PS51782">
    <property type="entry name" value="LYSM"/>
    <property type="match status" value="1"/>
</dbReference>
<dbReference type="PATRIC" id="fig|1236703.3.peg.595"/>
<dbReference type="Gene3D" id="1.10.530.10">
    <property type="match status" value="1"/>
</dbReference>
<evidence type="ECO:0000256" key="1">
    <source>
        <dbReference type="ARBA" id="ARBA00007734"/>
    </source>
</evidence>
<dbReference type="EMBL" id="AMSD01000002">
    <property type="protein sequence ID" value="EPE37285.1"/>
    <property type="molecule type" value="Genomic_DNA"/>
</dbReference>
<dbReference type="STRING" id="28176.CF66_9079"/>
<evidence type="ECO:0000259" key="2">
    <source>
        <dbReference type="PROSITE" id="PS51782"/>
    </source>
</evidence>
<dbReference type="CDD" id="cd16894">
    <property type="entry name" value="MltD-like"/>
    <property type="match status" value="1"/>
</dbReference>